<dbReference type="InterPro" id="IPR023198">
    <property type="entry name" value="PGP-like_dom2"/>
</dbReference>
<dbReference type="EMBL" id="QOVM01000003">
    <property type="protein sequence ID" value="RXG22699.1"/>
    <property type="molecule type" value="Genomic_DNA"/>
</dbReference>
<dbReference type="Proteomes" id="UP000289238">
    <property type="component" value="Unassembled WGS sequence"/>
</dbReference>
<keyword evidence="1" id="KW-0378">Hydrolase</keyword>
<evidence type="ECO:0000313" key="2">
    <source>
        <dbReference type="Proteomes" id="UP000289238"/>
    </source>
</evidence>
<dbReference type="RefSeq" id="WP_128757677.1">
    <property type="nucleotide sequence ID" value="NZ_QOVM01000003.1"/>
</dbReference>
<dbReference type="Gene3D" id="1.10.150.240">
    <property type="entry name" value="Putative phosphatase, domain 2"/>
    <property type="match status" value="1"/>
</dbReference>
<organism evidence="1 2">
    <name type="scientific">Leeuwenhoekiella aequorea</name>
    <dbReference type="NCBI Taxonomy" id="283736"/>
    <lineage>
        <taxon>Bacteria</taxon>
        <taxon>Pseudomonadati</taxon>
        <taxon>Bacteroidota</taxon>
        <taxon>Flavobacteriia</taxon>
        <taxon>Flavobacteriales</taxon>
        <taxon>Flavobacteriaceae</taxon>
        <taxon>Leeuwenhoekiella</taxon>
    </lineage>
</organism>
<dbReference type="InterPro" id="IPR006439">
    <property type="entry name" value="HAD-SF_hydro_IA"/>
</dbReference>
<dbReference type="InterPro" id="IPR036412">
    <property type="entry name" value="HAD-like_sf"/>
</dbReference>
<dbReference type="NCBIfam" id="TIGR01549">
    <property type="entry name" value="HAD-SF-IA-v1"/>
    <property type="match status" value="1"/>
</dbReference>
<accession>A0A4Q0PA21</accession>
<dbReference type="InterPro" id="IPR011951">
    <property type="entry name" value="HAD-SF_hydro_IA_YjjG/PynA"/>
</dbReference>
<dbReference type="SFLD" id="SFLDS00003">
    <property type="entry name" value="Haloacid_Dehalogenase"/>
    <property type="match status" value="1"/>
</dbReference>
<dbReference type="SFLD" id="SFLDG01129">
    <property type="entry name" value="C1.5:_HAD__Beta-PGM__Phosphata"/>
    <property type="match status" value="1"/>
</dbReference>
<proteinExistence type="predicted"/>
<dbReference type="Gene3D" id="3.40.50.1000">
    <property type="entry name" value="HAD superfamily/HAD-like"/>
    <property type="match status" value="1"/>
</dbReference>
<dbReference type="InterPro" id="IPR041492">
    <property type="entry name" value="HAD_2"/>
</dbReference>
<keyword evidence="2" id="KW-1185">Reference proteome</keyword>
<dbReference type="AlphaFoldDB" id="A0A4Q0PA21"/>
<dbReference type="GO" id="GO:0008253">
    <property type="term" value="F:5'-nucleotidase activity"/>
    <property type="evidence" value="ECO:0007669"/>
    <property type="project" value="InterPro"/>
</dbReference>
<name>A0A4Q0PA21_9FLAO</name>
<dbReference type="InterPro" id="IPR052550">
    <property type="entry name" value="Pyrimidine_5'-ntase_YjjG"/>
</dbReference>
<dbReference type="SUPFAM" id="SSF56784">
    <property type="entry name" value="HAD-like"/>
    <property type="match status" value="1"/>
</dbReference>
<dbReference type="PRINTS" id="PR00413">
    <property type="entry name" value="HADHALOGNASE"/>
</dbReference>
<dbReference type="InterPro" id="IPR023214">
    <property type="entry name" value="HAD_sf"/>
</dbReference>
<comment type="caution">
    <text evidence="1">The sequence shown here is derived from an EMBL/GenBank/DDBJ whole genome shotgun (WGS) entry which is preliminary data.</text>
</comment>
<sequence>MSKLSGVNHIFFDLDHTLWDFDKNSKLAFETIFEKNKIAVPVEEFLAVYSPINFRYWKYFRESKITKEQLRYGRLKKSFEGLKVNIDDYLINKLSDDYITHLPDHNNLFDGTLELLEELYKNYKLHIITNGFEEVQTLKLKKSKIDHFFKTVTSSESVGVKKPDMRIFHHALSTAGAGVAESVMIGDTYEADILGAQRVGMRTIFFNYHKEIAHNEQLVIDRIDSVKIFL</sequence>
<dbReference type="Pfam" id="PF13419">
    <property type="entry name" value="HAD_2"/>
    <property type="match status" value="1"/>
</dbReference>
<dbReference type="NCBIfam" id="TIGR02254">
    <property type="entry name" value="YjjG_YfnB"/>
    <property type="match status" value="1"/>
</dbReference>
<dbReference type="SFLD" id="SFLDG01135">
    <property type="entry name" value="C1.5.6:_HAD__Beta-PGM__Phospha"/>
    <property type="match status" value="1"/>
</dbReference>
<dbReference type="PANTHER" id="PTHR47478:SF1">
    <property type="entry name" value="PYRIMIDINE 5'-NUCLEOTIDASE YJJG"/>
    <property type="match status" value="1"/>
</dbReference>
<gene>
    <name evidence="1" type="ORF">DSM00_1801</name>
</gene>
<dbReference type="PANTHER" id="PTHR47478">
    <property type="match status" value="1"/>
</dbReference>
<dbReference type="OrthoDB" id="9802350at2"/>
<protein>
    <submittedName>
        <fullName evidence="1">Putative hydrolase of the HAD superfamily</fullName>
    </submittedName>
</protein>
<evidence type="ECO:0000313" key="1">
    <source>
        <dbReference type="EMBL" id="RXG22699.1"/>
    </source>
</evidence>
<reference evidence="1 2" key="1">
    <citation type="submission" date="2018-07" db="EMBL/GenBank/DDBJ databases">
        <title>Leeuwenhoekiella genomics.</title>
        <authorList>
            <person name="Tahon G."/>
            <person name="Willems A."/>
        </authorList>
    </citation>
    <scope>NUCLEOTIDE SEQUENCE [LARGE SCALE GENOMIC DNA]</scope>
    <source>
        <strain evidence="1 2">LMG 22550</strain>
    </source>
</reference>